<accession>A0ABS6ZK85</accession>
<keyword evidence="2" id="KW-1185">Reference proteome</keyword>
<dbReference type="Proteomes" id="UP000812013">
    <property type="component" value="Unassembled WGS sequence"/>
</dbReference>
<organism evidence="1 2">
    <name type="scientific">Streptomyces bambusae</name>
    <dbReference type="NCBI Taxonomy" id="1550616"/>
    <lineage>
        <taxon>Bacteria</taxon>
        <taxon>Bacillati</taxon>
        <taxon>Actinomycetota</taxon>
        <taxon>Actinomycetes</taxon>
        <taxon>Kitasatosporales</taxon>
        <taxon>Streptomycetaceae</taxon>
        <taxon>Streptomyces</taxon>
    </lineage>
</organism>
<dbReference type="EMBL" id="WTFF01000615">
    <property type="protein sequence ID" value="MBW5487086.1"/>
    <property type="molecule type" value="Genomic_DNA"/>
</dbReference>
<proteinExistence type="predicted"/>
<gene>
    <name evidence="1" type="ORF">GPJ59_36040</name>
</gene>
<sequence length="192" mass="19379">MHTATGTDWPEAGDLLARLAGEQAVLVALVAGHDADWERQRMAEADGLDLPLLPVRLWGAGVEIGPLGGRDAPVGCPLGQVSAHLRTRGVTDPPRRLSAGPGLARASTAMLAAACELARHQPLGPGETVVVGPAGTSRHRVLPQTGCPGCAVSATGATRPWPGSTACASCTPACGRWACRCGGGRPPGGPPA</sequence>
<comment type="caution">
    <text evidence="1">The sequence shown here is derived from an EMBL/GenBank/DDBJ whole genome shotgun (WGS) entry which is preliminary data.</text>
</comment>
<evidence type="ECO:0000313" key="2">
    <source>
        <dbReference type="Proteomes" id="UP000812013"/>
    </source>
</evidence>
<reference evidence="1 2" key="1">
    <citation type="submission" date="2019-12" db="EMBL/GenBank/DDBJ databases">
        <title>Genome sequence of Streptomyces bambusae.</title>
        <authorList>
            <person name="Bansal K."/>
            <person name="Choksket S."/>
            <person name="Korpole S."/>
            <person name="Patil P.B."/>
        </authorList>
    </citation>
    <scope>NUCLEOTIDE SEQUENCE [LARGE SCALE GENOMIC DNA]</scope>
    <source>
        <strain evidence="1 2">SK60</strain>
    </source>
</reference>
<protein>
    <submittedName>
        <fullName evidence="1">Uncharacterized protein</fullName>
    </submittedName>
</protein>
<name>A0ABS6ZK85_9ACTN</name>
<evidence type="ECO:0000313" key="1">
    <source>
        <dbReference type="EMBL" id="MBW5487086.1"/>
    </source>
</evidence>
<feature type="non-terminal residue" evidence="1">
    <location>
        <position position="192"/>
    </location>
</feature>